<evidence type="ECO:0000256" key="6">
    <source>
        <dbReference type="ARBA" id="ARBA00023136"/>
    </source>
</evidence>
<dbReference type="GO" id="GO:0009279">
    <property type="term" value="C:cell outer membrane"/>
    <property type="evidence" value="ECO:0007669"/>
    <property type="project" value="UniProtKB-SubCell"/>
</dbReference>
<keyword evidence="6" id="KW-0472">Membrane</keyword>
<evidence type="ECO:0000313" key="9">
    <source>
        <dbReference type="Proteomes" id="UP000783796"/>
    </source>
</evidence>
<evidence type="ECO:0000256" key="3">
    <source>
        <dbReference type="ARBA" id="ARBA00022448"/>
    </source>
</evidence>
<keyword evidence="7" id="KW-0998">Cell outer membrane</keyword>
<dbReference type="InterPro" id="IPR051906">
    <property type="entry name" value="TolC-like"/>
</dbReference>
<protein>
    <submittedName>
        <fullName evidence="8">TolC family protein</fullName>
    </submittedName>
</protein>
<dbReference type="AlphaFoldDB" id="A0A948T9T3"/>
<dbReference type="SUPFAM" id="SSF56954">
    <property type="entry name" value="Outer membrane efflux proteins (OEP)"/>
    <property type="match status" value="1"/>
</dbReference>
<dbReference type="GO" id="GO:0015288">
    <property type="term" value="F:porin activity"/>
    <property type="evidence" value="ECO:0007669"/>
    <property type="project" value="TreeGrafter"/>
</dbReference>
<keyword evidence="5" id="KW-0812">Transmembrane</keyword>
<dbReference type="Gene3D" id="1.20.1600.10">
    <property type="entry name" value="Outer membrane efflux proteins (OEP)"/>
    <property type="match status" value="1"/>
</dbReference>
<evidence type="ECO:0000256" key="4">
    <source>
        <dbReference type="ARBA" id="ARBA00022452"/>
    </source>
</evidence>
<dbReference type="GO" id="GO:0015562">
    <property type="term" value="F:efflux transmembrane transporter activity"/>
    <property type="evidence" value="ECO:0007669"/>
    <property type="project" value="InterPro"/>
</dbReference>
<reference evidence="8" key="1">
    <citation type="journal article" date="2021" name="PeerJ">
        <title>Extensive microbial diversity within the chicken gut microbiome revealed by metagenomics and culture.</title>
        <authorList>
            <person name="Gilroy R."/>
            <person name="Ravi A."/>
            <person name="Getino M."/>
            <person name="Pursley I."/>
            <person name="Horton D.L."/>
            <person name="Alikhan N.F."/>
            <person name="Baker D."/>
            <person name="Gharbi K."/>
            <person name="Hall N."/>
            <person name="Watson M."/>
            <person name="Adriaenssens E.M."/>
            <person name="Foster-Nyarko E."/>
            <person name="Jarju S."/>
            <person name="Secka A."/>
            <person name="Antonio M."/>
            <person name="Oren A."/>
            <person name="Chaudhuri R.R."/>
            <person name="La Ragione R."/>
            <person name="Hildebrand F."/>
            <person name="Pallen M.J."/>
        </authorList>
    </citation>
    <scope>NUCLEOTIDE SEQUENCE</scope>
    <source>
        <strain evidence="8">G4-2901</strain>
    </source>
</reference>
<dbReference type="Proteomes" id="UP000783796">
    <property type="component" value="Unassembled WGS sequence"/>
</dbReference>
<keyword evidence="4" id="KW-1134">Transmembrane beta strand</keyword>
<dbReference type="Pfam" id="PF02321">
    <property type="entry name" value="OEP"/>
    <property type="match status" value="1"/>
</dbReference>
<comment type="caution">
    <text evidence="8">The sequence shown here is derived from an EMBL/GenBank/DDBJ whole genome shotgun (WGS) entry which is preliminary data.</text>
</comment>
<accession>A0A948T9T3</accession>
<dbReference type="GO" id="GO:1990281">
    <property type="term" value="C:efflux pump complex"/>
    <property type="evidence" value="ECO:0007669"/>
    <property type="project" value="TreeGrafter"/>
</dbReference>
<keyword evidence="3" id="KW-0813">Transport</keyword>
<comment type="subcellular location">
    <subcellularLocation>
        <location evidence="1">Cell outer membrane</location>
    </subcellularLocation>
</comment>
<proteinExistence type="inferred from homology"/>
<reference evidence="8" key="2">
    <citation type="submission" date="2021-04" db="EMBL/GenBank/DDBJ databases">
        <authorList>
            <person name="Gilroy R."/>
        </authorList>
    </citation>
    <scope>NUCLEOTIDE SEQUENCE</scope>
    <source>
        <strain evidence="8">G4-2901</strain>
    </source>
</reference>
<evidence type="ECO:0000256" key="5">
    <source>
        <dbReference type="ARBA" id="ARBA00022692"/>
    </source>
</evidence>
<evidence type="ECO:0000256" key="7">
    <source>
        <dbReference type="ARBA" id="ARBA00023237"/>
    </source>
</evidence>
<evidence type="ECO:0000313" key="8">
    <source>
        <dbReference type="EMBL" id="MBU3837173.1"/>
    </source>
</evidence>
<dbReference type="PANTHER" id="PTHR30026">
    <property type="entry name" value="OUTER MEMBRANE PROTEIN TOLC"/>
    <property type="match status" value="1"/>
</dbReference>
<organism evidence="8 9">
    <name type="scientific">Candidatus Phocaeicola faecigallinarum</name>
    <dbReference type="NCBI Taxonomy" id="2838732"/>
    <lineage>
        <taxon>Bacteria</taxon>
        <taxon>Pseudomonadati</taxon>
        <taxon>Bacteroidota</taxon>
        <taxon>Bacteroidia</taxon>
        <taxon>Bacteroidales</taxon>
        <taxon>Bacteroidaceae</taxon>
        <taxon>Phocaeicola</taxon>
    </lineage>
</organism>
<gene>
    <name evidence="8" type="ORF">H9777_02370</name>
</gene>
<name>A0A948T9T3_9BACT</name>
<evidence type="ECO:0000256" key="2">
    <source>
        <dbReference type="ARBA" id="ARBA00007613"/>
    </source>
</evidence>
<dbReference type="EMBL" id="JAHLFW010000023">
    <property type="protein sequence ID" value="MBU3837173.1"/>
    <property type="molecule type" value="Genomic_DNA"/>
</dbReference>
<dbReference type="PANTHER" id="PTHR30026:SF20">
    <property type="entry name" value="OUTER MEMBRANE PROTEIN TOLC"/>
    <property type="match status" value="1"/>
</dbReference>
<dbReference type="InterPro" id="IPR003423">
    <property type="entry name" value="OMP_efflux"/>
</dbReference>
<comment type="similarity">
    <text evidence="2">Belongs to the outer membrane factor (OMF) (TC 1.B.17) family.</text>
</comment>
<evidence type="ECO:0000256" key="1">
    <source>
        <dbReference type="ARBA" id="ARBA00004442"/>
    </source>
</evidence>
<sequence length="426" mass="48573">MKRLCTTAIAVAISALCFGQTSITIEECYSKARENYPLIRKLGLVEKTKEYNLDNLNKGYLPQLMFSSKATYQSDVTKIPIDLEAMGFKGVEIPHLSQDQYGISLDLNQTIWDGGAIKSSKEAVKSSSEVEKSNIEVSLYAVNERINQIYFGILLADAQIEQNRLLKKILADNYSQVESYTKNGIANQSDLDAIKVDMIKAEQNEIDFVTARNTYIIILAKLTGMEIDGDTRLVKPLPERPTQSDAFRRPEMSLFDAQVMKYRSDYNRINSGLYPRLSVFATGGYGKPGLDMFENKFAPYYIAGIKLNWNIGNFYSLKSQRKLIRNNIDMVENQRELFLFNTDIDKTQKELAIDKYMEQIKYDDEIIRLKTSIRKASEAKIANGTISGTDLMRDINSEHAAIQTKILHEIQLLLSIYDFKYVMNDF</sequence>